<dbReference type="Gene3D" id="3.30.70.330">
    <property type="match status" value="2"/>
</dbReference>
<evidence type="ECO:0000256" key="1">
    <source>
        <dbReference type="ARBA" id="ARBA00022884"/>
    </source>
</evidence>
<dbReference type="Proteomes" id="UP001432322">
    <property type="component" value="Unassembled WGS sequence"/>
</dbReference>
<feature type="non-terminal residue" evidence="5">
    <location>
        <position position="1"/>
    </location>
</feature>
<dbReference type="InterPro" id="IPR012677">
    <property type="entry name" value="Nucleotide-bd_a/b_plait_sf"/>
</dbReference>
<name>A0AAV5WDP8_9BILA</name>
<keyword evidence="6" id="KW-1185">Reference proteome</keyword>
<comment type="caution">
    <text evidence="5">The sequence shown here is derived from an EMBL/GenBank/DDBJ whole genome shotgun (WGS) entry which is preliminary data.</text>
</comment>
<dbReference type="InterPro" id="IPR000504">
    <property type="entry name" value="RRM_dom"/>
</dbReference>
<gene>
    <name evidence="5" type="ORF">PFISCL1PPCAC_21289</name>
</gene>
<dbReference type="CDD" id="cd00590">
    <property type="entry name" value="RRM_SF"/>
    <property type="match status" value="2"/>
</dbReference>
<feature type="region of interest" description="Disordered" evidence="3">
    <location>
        <begin position="169"/>
        <end position="191"/>
    </location>
</feature>
<dbReference type="AlphaFoldDB" id="A0AAV5WDP8"/>
<evidence type="ECO:0000259" key="4">
    <source>
        <dbReference type="PROSITE" id="PS50102"/>
    </source>
</evidence>
<dbReference type="InterPro" id="IPR035979">
    <property type="entry name" value="RBD_domain_sf"/>
</dbReference>
<dbReference type="EMBL" id="BTSY01000005">
    <property type="protein sequence ID" value="GMT29992.1"/>
    <property type="molecule type" value="Genomic_DNA"/>
</dbReference>
<accession>A0AAV5WDP8</accession>
<dbReference type="GO" id="GO:0003723">
    <property type="term" value="F:RNA binding"/>
    <property type="evidence" value="ECO:0007669"/>
    <property type="project" value="UniProtKB-UniRule"/>
</dbReference>
<sequence length="453" mass="49294">PYLRMSSVDDLPLKCKQNLRSSLSITRSLTRDARTPWECLLSRMGAVLGAVVDTNFGSACQSSISDLYSTISEAQMTLIDHSTNLALLHFARAFAVVVEESVRQLQQSRCSSCSRGVDTPIVTFPCSPERGVATATARSIPCEENGESGQQRKLSAPIQPLLQLQLTQRRRGVSESAPASNARADHDDGRDYSPEATRDLIIINFVPFKATEAKLIAFLGTIGPLKTLSWPLKNTTARDNSANSKYYAVAQYGSAEDAHRAIVELNGERIEGERVQISRASYWRKHDSSRVQLQLQQPPAANAVANPVLLDSDDESDGNCSTAARVQHPQPISVETAPAPILPSIFKAAAVSSLSHARRACSNDAIRGAVMVHFVPPTVTRAELTQFMERAGPLAALRFPIDDGARGRATFALCKYQREESALKAIADLGGASIGGQKVLVRRAHYWLEGRDE</sequence>
<reference evidence="5" key="1">
    <citation type="submission" date="2023-10" db="EMBL/GenBank/DDBJ databases">
        <title>Genome assembly of Pristionchus species.</title>
        <authorList>
            <person name="Yoshida K."/>
            <person name="Sommer R.J."/>
        </authorList>
    </citation>
    <scope>NUCLEOTIDE SEQUENCE</scope>
    <source>
        <strain evidence="5">RS5133</strain>
    </source>
</reference>
<protein>
    <recommendedName>
        <fullName evidence="4">RRM domain-containing protein</fullName>
    </recommendedName>
</protein>
<dbReference type="SUPFAM" id="SSF54928">
    <property type="entry name" value="RNA-binding domain, RBD"/>
    <property type="match status" value="1"/>
</dbReference>
<evidence type="ECO:0000313" key="6">
    <source>
        <dbReference type="Proteomes" id="UP001432322"/>
    </source>
</evidence>
<dbReference type="PANTHER" id="PTHR10352">
    <property type="entry name" value="EUKARYOTIC TRANSLATION INITIATION FACTOR 3 SUBUNIT G"/>
    <property type="match status" value="1"/>
</dbReference>
<dbReference type="SMART" id="SM00360">
    <property type="entry name" value="RRM"/>
    <property type="match status" value="2"/>
</dbReference>
<organism evidence="5 6">
    <name type="scientific">Pristionchus fissidentatus</name>
    <dbReference type="NCBI Taxonomy" id="1538716"/>
    <lineage>
        <taxon>Eukaryota</taxon>
        <taxon>Metazoa</taxon>
        <taxon>Ecdysozoa</taxon>
        <taxon>Nematoda</taxon>
        <taxon>Chromadorea</taxon>
        <taxon>Rhabditida</taxon>
        <taxon>Rhabditina</taxon>
        <taxon>Diplogasteromorpha</taxon>
        <taxon>Diplogasteroidea</taxon>
        <taxon>Neodiplogasteridae</taxon>
        <taxon>Pristionchus</taxon>
    </lineage>
</organism>
<dbReference type="PROSITE" id="PS50102">
    <property type="entry name" value="RRM"/>
    <property type="match status" value="2"/>
</dbReference>
<evidence type="ECO:0000313" key="5">
    <source>
        <dbReference type="EMBL" id="GMT29992.1"/>
    </source>
</evidence>
<feature type="domain" description="RRM" evidence="4">
    <location>
        <begin position="199"/>
        <end position="282"/>
    </location>
</feature>
<dbReference type="Pfam" id="PF00076">
    <property type="entry name" value="RRM_1"/>
    <property type="match status" value="2"/>
</dbReference>
<proteinExistence type="predicted"/>
<keyword evidence="1 2" id="KW-0694">RNA-binding</keyword>
<evidence type="ECO:0000256" key="2">
    <source>
        <dbReference type="PROSITE-ProRule" id="PRU00176"/>
    </source>
</evidence>
<evidence type="ECO:0000256" key="3">
    <source>
        <dbReference type="SAM" id="MobiDB-lite"/>
    </source>
</evidence>
<feature type="domain" description="RRM" evidence="4">
    <location>
        <begin position="368"/>
        <end position="446"/>
    </location>
</feature>